<dbReference type="AlphaFoldDB" id="A0AAP0EIY3"/>
<accession>A0AAP0EIY3</accession>
<gene>
    <name evidence="2" type="ORF">Syun_027946</name>
</gene>
<keyword evidence="3" id="KW-1185">Reference proteome</keyword>
<dbReference type="EMBL" id="JBBNAF010000012">
    <property type="protein sequence ID" value="KAK9093035.1"/>
    <property type="molecule type" value="Genomic_DNA"/>
</dbReference>
<reference evidence="2 3" key="1">
    <citation type="submission" date="2024-01" db="EMBL/GenBank/DDBJ databases">
        <title>Genome assemblies of Stephania.</title>
        <authorList>
            <person name="Yang L."/>
        </authorList>
    </citation>
    <scope>NUCLEOTIDE SEQUENCE [LARGE SCALE GENOMIC DNA]</scope>
    <source>
        <strain evidence="2">YNDBR</strain>
        <tissue evidence="2">Leaf</tissue>
    </source>
</reference>
<feature type="region of interest" description="Disordered" evidence="1">
    <location>
        <begin position="81"/>
        <end position="103"/>
    </location>
</feature>
<dbReference type="Proteomes" id="UP001420932">
    <property type="component" value="Unassembled WGS sequence"/>
</dbReference>
<name>A0AAP0EIY3_9MAGN</name>
<proteinExistence type="predicted"/>
<protein>
    <submittedName>
        <fullName evidence="2">Uncharacterized protein</fullName>
    </submittedName>
</protein>
<sequence length="116" mass="12657">MSATPWLAIGSRLLSSKLAFHAYAGRVAPSMDAFLTFTLALYMAHSKAVVIRAEIGNEPLNGSLVPMVGDRKEKQKIEMKVNAPATSTSAWNGVPQDEGTHVAEHRERDLMIAHLE</sequence>
<evidence type="ECO:0000256" key="1">
    <source>
        <dbReference type="SAM" id="MobiDB-lite"/>
    </source>
</evidence>
<comment type="caution">
    <text evidence="2">The sequence shown here is derived from an EMBL/GenBank/DDBJ whole genome shotgun (WGS) entry which is preliminary data.</text>
</comment>
<evidence type="ECO:0000313" key="2">
    <source>
        <dbReference type="EMBL" id="KAK9093035.1"/>
    </source>
</evidence>
<organism evidence="2 3">
    <name type="scientific">Stephania yunnanensis</name>
    <dbReference type="NCBI Taxonomy" id="152371"/>
    <lineage>
        <taxon>Eukaryota</taxon>
        <taxon>Viridiplantae</taxon>
        <taxon>Streptophyta</taxon>
        <taxon>Embryophyta</taxon>
        <taxon>Tracheophyta</taxon>
        <taxon>Spermatophyta</taxon>
        <taxon>Magnoliopsida</taxon>
        <taxon>Ranunculales</taxon>
        <taxon>Menispermaceae</taxon>
        <taxon>Menispermoideae</taxon>
        <taxon>Cissampelideae</taxon>
        <taxon>Stephania</taxon>
    </lineage>
</organism>
<evidence type="ECO:0000313" key="3">
    <source>
        <dbReference type="Proteomes" id="UP001420932"/>
    </source>
</evidence>